<protein>
    <recommendedName>
        <fullName evidence="2">DUF4424 domain-containing protein</fullName>
    </recommendedName>
</protein>
<sequence length="333" mass="37384">MRHKISILQFTILLFSTFTVYANDSTARIGAGGLTFTKTDDIRMTNEKLTISTESIVVKYRFLNESNSPVSSIVAFPMPSFRWNAGQSALDANVGPIESFIVSVDGHKVATKTESKALLKEIDITNSLRKIGLSNEQIFRTFAFADMELEVSKKQLKQLKKLGAFGVAFPEWVVSETAYWKQIFPAKQEIRVEHSYKPMKGQVFTNVIPNTPLTQSELAVSSILDDSTDRSCLAEGALDAIAKKIDLLGKKGAKSVQVYLNDVEYILGTARNWKGPISDFTLDIVKENPDSIVSLCFPGKPVRVDDKTIRFHFDNFIPPDRVWVNFYTFFPYP</sequence>
<dbReference type="Gene3D" id="2.60.40.3680">
    <property type="match status" value="2"/>
</dbReference>
<keyword evidence="1" id="KW-0732">Signal</keyword>
<gene>
    <name evidence="3" type="ORF">GCM10011396_19380</name>
</gene>
<feature type="signal peptide" evidence="1">
    <location>
        <begin position="1"/>
        <end position="22"/>
    </location>
</feature>
<dbReference type="EMBL" id="BMED01000002">
    <property type="protein sequence ID" value="GGC72375.1"/>
    <property type="molecule type" value="Genomic_DNA"/>
</dbReference>
<evidence type="ECO:0000313" key="4">
    <source>
        <dbReference type="Proteomes" id="UP000637423"/>
    </source>
</evidence>
<evidence type="ECO:0000259" key="2">
    <source>
        <dbReference type="Pfam" id="PF14415"/>
    </source>
</evidence>
<dbReference type="Proteomes" id="UP000637423">
    <property type="component" value="Unassembled WGS sequence"/>
</dbReference>
<comment type="caution">
    <text evidence="3">The sequence shown here is derived from an EMBL/GenBank/DDBJ whole genome shotgun (WGS) entry which is preliminary data.</text>
</comment>
<feature type="domain" description="DUF4424" evidence="2">
    <location>
        <begin position="22"/>
        <end position="322"/>
    </location>
</feature>
<dbReference type="InterPro" id="IPR025538">
    <property type="entry name" value="DUF4424"/>
</dbReference>
<dbReference type="Pfam" id="PF14415">
    <property type="entry name" value="DUF4424"/>
    <property type="match status" value="1"/>
</dbReference>
<evidence type="ECO:0000256" key="1">
    <source>
        <dbReference type="SAM" id="SignalP"/>
    </source>
</evidence>
<reference evidence="3" key="1">
    <citation type="journal article" date="2014" name="Int. J. Syst. Evol. Microbiol.">
        <title>Complete genome sequence of Corynebacterium casei LMG S-19264T (=DSM 44701T), isolated from a smear-ripened cheese.</title>
        <authorList>
            <consortium name="US DOE Joint Genome Institute (JGI-PGF)"/>
            <person name="Walter F."/>
            <person name="Albersmeier A."/>
            <person name="Kalinowski J."/>
            <person name="Ruckert C."/>
        </authorList>
    </citation>
    <scope>NUCLEOTIDE SEQUENCE</scope>
    <source>
        <strain evidence="3">CGMCC 1.10998</strain>
    </source>
</reference>
<reference evidence="3" key="2">
    <citation type="submission" date="2020-09" db="EMBL/GenBank/DDBJ databases">
        <authorList>
            <person name="Sun Q."/>
            <person name="Zhou Y."/>
        </authorList>
    </citation>
    <scope>NUCLEOTIDE SEQUENCE</scope>
    <source>
        <strain evidence="3">CGMCC 1.10998</strain>
    </source>
</reference>
<feature type="chain" id="PRO_5037502265" description="DUF4424 domain-containing protein" evidence="1">
    <location>
        <begin position="23"/>
        <end position="333"/>
    </location>
</feature>
<evidence type="ECO:0000313" key="3">
    <source>
        <dbReference type="EMBL" id="GGC72375.1"/>
    </source>
</evidence>
<name>A0A916UGU1_9BURK</name>
<keyword evidence="4" id="KW-1185">Reference proteome</keyword>
<proteinExistence type="predicted"/>
<dbReference type="AlphaFoldDB" id="A0A916UGU1"/>
<accession>A0A916UGU1</accession>
<organism evidence="3 4">
    <name type="scientific">Undibacterium terreum</name>
    <dbReference type="NCBI Taxonomy" id="1224302"/>
    <lineage>
        <taxon>Bacteria</taxon>
        <taxon>Pseudomonadati</taxon>
        <taxon>Pseudomonadota</taxon>
        <taxon>Betaproteobacteria</taxon>
        <taxon>Burkholderiales</taxon>
        <taxon>Oxalobacteraceae</taxon>
        <taxon>Undibacterium</taxon>
    </lineage>
</organism>
<dbReference type="RefSeq" id="WP_188565868.1">
    <property type="nucleotide sequence ID" value="NZ_BMED01000002.1"/>
</dbReference>